<dbReference type="InterPro" id="IPR005563">
    <property type="entry name" value="A_protein"/>
</dbReference>
<dbReference type="Proteomes" id="UP001057873">
    <property type="component" value="Segment"/>
</dbReference>
<protein>
    <submittedName>
        <fullName evidence="9">Maturation protein</fullName>
    </submittedName>
</protein>
<evidence type="ECO:0000256" key="4">
    <source>
        <dbReference type="ARBA" id="ARBA00022844"/>
    </source>
</evidence>
<evidence type="ECO:0000313" key="10">
    <source>
        <dbReference type="Proteomes" id="UP001057873"/>
    </source>
</evidence>
<evidence type="ECO:0000256" key="2">
    <source>
        <dbReference type="ARBA" id="ARBA00022581"/>
    </source>
</evidence>
<keyword evidence="10" id="KW-1185">Reference proteome</keyword>
<reference evidence="9" key="1">
    <citation type="submission" date="2021-05" db="EMBL/GenBank/DDBJ databases">
        <authorList>
            <person name="Chen Y.-M."/>
            <person name="Zhang Y.-Z."/>
        </authorList>
    </citation>
    <scope>NUCLEOTIDE SEQUENCE</scope>
    <source>
        <strain evidence="9">378R-k141_79058</strain>
    </source>
</reference>
<evidence type="ECO:0000256" key="6">
    <source>
        <dbReference type="ARBA" id="ARBA00023296"/>
    </source>
</evidence>
<evidence type="ECO:0000313" key="9">
    <source>
        <dbReference type="EMBL" id="UJQ85869.1"/>
    </source>
</evidence>
<organism evidence="9 10">
    <name type="scientific">Leviviridae sp</name>
    <dbReference type="NCBI Taxonomy" id="2027243"/>
    <lineage>
        <taxon>Viruses</taxon>
        <taxon>Riboviria</taxon>
        <taxon>Orthornavirae</taxon>
        <taxon>Lenarviricota</taxon>
        <taxon>Leviviricetes</taxon>
        <taxon>Norzivirales</taxon>
        <taxon>Fiersviridae</taxon>
    </lineage>
</organism>
<evidence type="ECO:0000256" key="5">
    <source>
        <dbReference type="ARBA" id="ARBA00023104"/>
    </source>
</evidence>
<name>A0ABY3SSS6_9VIRU</name>
<evidence type="ECO:0000256" key="3">
    <source>
        <dbReference type="ARBA" id="ARBA00022804"/>
    </source>
</evidence>
<keyword evidence="3" id="KW-1161">Viral attachment to host cell</keyword>
<dbReference type="Pfam" id="PF03863">
    <property type="entry name" value="Phage_mat-A"/>
    <property type="match status" value="1"/>
</dbReference>
<dbReference type="EMBL" id="MZ679810">
    <property type="protein sequence ID" value="UJQ85869.1"/>
    <property type="molecule type" value="Genomic_RNA"/>
</dbReference>
<evidence type="ECO:0000256" key="8">
    <source>
        <dbReference type="SAM" id="MobiDB-lite"/>
    </source>
</evidence>
<accession>A0ABY3SSS6</accession>
<comment type="similarity">
    <text evidence="7">Belongs to the Leviviricetes maturation protein family.</text>
</comment>
<keyword evidence="4" id="KW-0946">Virion</keyword>
<reference evidence="9" key="2">
    <citation type="journal article" date="2022" name="Nat. Microbiol.">
        <title>RNA viromes from terrestrial sites across China expand environmental viral diversity.</title>
        <authorList>
            <person name="Chiapello M."/>
            <person name="Rodriguez-Romero J."/>
            <person name="Ayllon M.A."/>
            <person name="Turina M."/>
        </authorList>
    </citation>
    <scope>NUCLEOTIDE SEQUENCE</scope>
    <source>
        <strain evidence="9">378R-k141_79058</strain>
    </source>
</reference>
<proteinExistence type="inferred from homology"/>
<keyword evidence="6" id="KW-1160">Virus entry into host cell</keyword>
<keyword evidence="2" id="KW-0945">Host-virus interaction</keyword>
<sequence>MTGHARTRTQRKPGASGAWKRTNKTSGVVTNGLSQGFWSLTQTTSDIVGDRAANNPFTSEKVVIAPIGLTGNYQDSTNKYEPNGHIPSFYLSLAPGHNVVNNVPSIVSSTETALARTNPSRPEVSLPDFIGQLKDIPFMIKNLGDLIRLGRNPRSVRFSNGAGQFLNWTFGVRPFLSDLNGMLNFALSTDRRVNELQRLYSQNGLRRRIHLGNWTGQGADSNVTIDSSFDGSLRARSSSLTTVDRWATVRWRPNAPLPIRDGEPLRHFANGLVKGWTLQEILNTGWDLVPFTWLVDWFAEVQDHINAHNNAVPASPTRVSIMTRTSTNVSYTRTDGVATQGGSCVVSRITKNRTAGSSGLGINLPFLNGGQLAILGSLAILRMRR</sequence>
<feature type="compositionally biased region" description="Basic residues" evidence="8">
    <location>
        <begin position="1"/>
        <end position="11"/>
    </location>
</feature>
<comment type="subcellular location">
    <subcellularLocation>
        <location evidence="1">Virion</location>
    </subcellularLocation>
</comment>
<evidence type="ECO:0000256" key="7">
    <source>
        <dbReference type="ARBA" id="ARBA00035110"/>
    </source>
</evidence>
<feature type="region of interest" description="Disordered" evidence="8">
    <location>
        <begin position="1"/>
        <end position="27"/>
    </location>
</feature>
<keyword evidence="5" id="KW-1175">Viral attachment to host cell pilus</keyword>
<evidence type="ECO:0000256" key="1">
    <source>
        <dbReference type="ARBA" id="ARBA00004328"/>
    </source>
</evidence>